<organism evidence="7 8">
    <name type="scientific">Nocardia higoensis</name>
    <dbReference type="NCBI Taxonomy" id="228599"/>
    <lineage>
        <taxon>Bacteria</taxon>
        <taxon>Bacillati</taxon>
        <taxon>Actinomycetota</taxon>
        <taxon>Actinomycetes</taxon>
        <taxon>Mycobacteriales</taxon>
        <taxon>Nocardiaceae</taxon>
        <taxon>Nocardia</taxon>
    </lineage>
</organism>
<protein>
    <submittedName>
        <fullName evidence="7">Zinc ABC transporter substrate-binding protein</fullName>
    </submittedName>
</protein>
<comment type="subcellular location">
    <subcellularLocation>
        <location evidence="1">Cell envelope</location>
    </subcellularLocation>
</comment>
<dbReference type="InterPro" id="IPR006128">
    <property type="entry name" value="Lipoprotein_PsaA-like"/>
</dbReference>
<dbReference type="PANTHER" id="PTHR42953:SF1">
    <property type="entry name" value="METAL-BINDING PROTEIN HI_0362-RELATED"/>
    <property type="match status" value="1"/>
</dbReference>
<dbReference type="Gene3D" id="3.40.50.1980">
    <property type="entry name" value="Nitrogenase molybdenum iron protein domain"/>
    <property type="match status" value="2"/>
</dbReference>
<feature type="compositionally biased region" description="Basic and acidic residues" evidence="6">
    <location>
        <begin position="109"/>
        <end position="129"/>
    </location>
</feature>
<evidence type="ECO:0000256" key="1">
    <source>
        <dbReference type="ARBA" id="ARBA00004196"/>
    </source>
</evidence>
<gene>
    <name evidence="7" type="ORF">IU449_14790</name>
</gene>
<evidence type="ECO:0000256" key="3">
    <source>
        <dbReference type="ARBA" id="ARBA00022723"/>
    </source>
</evidence>
<accession>A0ABS0DFV3</accession>
<evidence type="ECO:0000256" key="4">
    <source>
        <dbReference type="ARBA" id="ARBA00022729"/>
    </source>
</evidence>
<proteinExistence type="inferred from homology"/>
<dbReference type="SUPFAM" id="SSF53807">
    <property type="entry name" value="Helical backbone' metal receptor"/>
    <property type="match status" value="1"/>
</dbReference>
<comment type="caution">
    <text evidence="7">The sequence shown here is derived from an EMBL/GenBank/DDBJ whole genome shotgun (WGS) entry which is preliminary data.</text>
</comment>
<dbReference type="Pfam" id="PF01297">
    <property type="entry name" value="ZnuA"/>
    <property type="match status" value="1"/>
</dbReference>
<keyword evidence="3" id="KW-0479">Metal-binding</keyword>
<reference evidence="7 8" key="1">
    <citation type="submission" date="2020-10" db="EMBL/GenBank/DDBJ databases">
        <title>Identification of Nocardia species via Next-generation sequencing and recognition of intraspecies genetic diversity.</title>
        <authorList>
            <person name="Li P."/>
            <person name="Li P."/>
            <person name="Lu B."/>
        </authorList>
    </citation>
    <scope>NUCLEOTIDE SEQUENCE [LARGE SCALE GENOMIC DNA]</scope>
    <source>
        <strain evidence="7 8">BJ06-0143</strain>
    </source>
</reference>
<keyword evidence="4" id="KW-0732">Signal</keyword>
<comment type="similarity">
    <text evidence="5">Belongs to the bacterial solute-binding protein 9 family.</text>
</comment>
<dbReference type="PRINTS" id="PR00690">
    <property type="entry name" value="ADHESNFAMILY"/>
</dbReference>
<dbReference type="PANTHER" id="PTHR42953">
    <property type="entry name" value="HIGH-AFFINITY ZINC UPTAKE SYSTEM PROTEIN ZNUA-RELATED"/>
    <property type="match status" value="1"/>
</dbReference>
<evidence type="ECO:0000313" key="8">
    <source>
        <dbReference type="Proteomes" id="UP000707731"/>
    </source>
</evidence>
<dbReference type="Proteomes" id="UP000707731">
    <property type="component" value="Unassembled WGS sequence"/>
</dbReference>
<evidence type="ECO:0000256" key="2">
    <source>
        <dbReference type="ARBA" id="ARBA00022448"/>
    </source>
</evidence>
<keyword evidence="8" id="KW-1185">Reference proteome</keyword>
<dbReference type="InterPro" id="IPR006127">
    <property type="entry name" value="ZnuA-like"/>
</dbReference>
<feature type="region of interest" description="Disordered" evidence="6">
    <location>
        <begin position="105"/>
        <end position="142"/>
    </location>
</feature>
<evidence type="ECO:0000256" key="6">
    <source>
        <dbReference type="SAM" id="MobiDB-lite"/>
    </source>
</evidence>
<name>A0ABS0DFV3_9NOCA</name>
<evidence type="ECO:0000256" key="5">
    <source>
        <dbReference type="RuleBase" id="RU003512"/>
    </source>
</evidence>
<dbReference type="EMBL" id="JADLQN010000002">
    <property type="protein sequence ID" value="MBF6355799.1"/>
    <property type="molecule type" value="Genomic_DNA"/>
</dbReference>
<keyword evidence="2 5" id="KW-0813">Transport</keyword>
<sequence>MAAATACTTDAADSGRISVVASTNVWGDIAATVAGPDAEVTALISDPGADPHSFEVTAVQAAQISDADLIVYNGGHYDEFIAEAIEGKNKPTVEAVAIAGGAAGDTAAGEEHGEHAHSGEPDHADEAGHAGEAGHGSETEHDHSNEHVWYDTHVTGEVAERIAESLGELDPENAAAYAGRAAAFAGGLAAVEEITGRIAATRPGQPVLQTEPLASYLVSAAGAEDRTPPEFQEAIEQGTDPAPAAVAAVRELIASGQVRALVYNVQTEDKTTKDVRAAAEAAGIPVVEVTETLPEGLDYIRWQTRNAEALATALSR</sequence>
<dbReference type="InterPro" id="IPR050492">
    <property type="entry name" value="Bact_metal-bind_prot9"/>
</dbReference>
<evidence type="ECO:0000313" key="7">
    <source>
        <dbReference type="EMBL" id="MBF6355799.1"/>
    </source>
</evidence>